<reference evidence="2" key="1">
    <citation type="submission" date="2014-11" db="EMBL/GenBank/DDBJ databases">
        <authorList>
            <person name="Zhu J."/>
            <person name="Qi W."/>
            <person name="Song R."/>
        </authorList>
    </citation>
    <scope>NUCLEOTIDE SEQUENCE</scope>
</reference>
<name>A0A1B1TE01_9ARCH</name>
<dbReference type="PANTHER" id="PTHR47691">
    <property type="entry name" value="REGULATOR-RELATED"/>
    <property type="match status" value="1"/>
</dbReference>
<organism evidence="2">
    <name type="scientific">uncultured Poseidoniia archaeon</name>
    <dbReference type="NCBI Taxonomy" id="1697135"/>
    <lineage>
        <taxon>Archaea</taxon>
        <taxon>Methanobacteriati</taxon>
        <taxon>Thermoplasmatota</taxon>
        <taxon>Candidatus Poseidoniia</taxon>
        <taxon>environmental samples</taxon>
    </lineage>
</organism>
<reference evidence="2" key="2">
    <citation type="journal article" date="2015" name="ISME J.">
        <title>A new class of marine Euryarchaeota group II from the Mediterranean deep chlorophyll maximum.</title>
        <authorList>
            <person name="Martin-Cuadrado A.B."/>
            <person name="Garcia-Heredia I."/>
            <person name="Molto A.G."/>
            <person name="Lopez-Ubeda R."/>
            <person name="Kimes N."/>
            <person name="Lopez-Garcia P."/>
            <person name="Moreira D."/>
            <person name="Rodriguez-Valera F."/>
        </authorList>
    </citation>
    <scope>NUCLEOTIDE SEQUENCE</scope>
</reference>
<dbReference type="SUPFAM" id="SSF48452">
    <property type="entry name" value="TPR-like"/>
    <property type="match status" value="2"/>
</dbReference>
<dbReference type="Pfam" id="PF13424">
    <property type="entry name" value="TPR_12"/>
    <property type="match status" value="1"/>
</dbReference>
<dbReference type="InterPro" id="IPR041664">
    <property type="entry name" value="AAA_16"/>
</dbReference>
<dbReference type="PANTHER" id="PTHR47691:SF3">
    <property type="entry name" value="HTH-TYPE TRANSCRIPTIONAL REGULATOR RV0890C-RELATED"/>
    <property type="match status" value="1"/>
</dbReference>
<feature type="domain" description="Orc1-like AAA ATPase" evidence="1">
    <location>
        <begin position="194"/>
        <end position="323"/>
    </location>
</feature>
<evidence type="ECO:0000259" key="1">
    <source>
        <dbReference type="Pfam" id="PF13191"/>
    </source>
</evidence>
<dbReference type="Gene3D" id="3.40.50.300">
    <property type="entry name" value="P-loop containing nucleotide triphosphate hydrolases"/>
    <property type="match status" value="1"/>
</dbReference>
<dbReference type="InterPro" id="IPR027417">
    <property type="entry name" value="P-loop_NTPase"/>
</dbReference>
<accession>A0A1B1TE01</accession>
<dbReference type="InterPro" id="IPR019734">
    <property type="entry name" value="TPR_rpt"/>
</dbReference>
<dbReference type="Gene3D" id="1.25.40.10">
    <property type="entry name" value="Tetratricopeptide repeat domain"/>
    <property type="match status" value="2"/>
</dbReference>
<dbReference type="SUPFAM" id="SSF52540">
    <property type="entry name" value="P-loop containing nucleoside triphosphate hydrolases"/>
    <property type="match status" value="1"/>
</dbReference>
<dbReference type="InterPro" id="IPR011990">
    <property type="entry name" value="TPR-like_helical_dom_sf"/>
</dbReference>
<proteinExistence type="predicted"/>
<dbReference type="SMART" id="SM00028">
    <property type="entry name" value="TPR"/>
    <property type="match status" value="6"/>
</dbReference>
<sequence>MNLFSLTLLNDDSGWTIMSNVPTTRPGVQERIFLHLRDYVDHSGKVEVPFALSQMGIANAVAIARSNVPRAIAGMKDNGQLIERQAHVAGVSRKRKAYFLTSEGAKIADQIWAKVSQQTVRLILPDGRSEDVPLSDAVEMSDLPLRHVDILRYMDENGSVDLSSLSPDLIERDLSKHIEKQLISYLNDIPRTRRFFGREKELDNMVSLLESKSNSILVPGIAGIGKTALAAKLLEKFTHRRNLLYHRCQDWEGSRSFLEACAEWLSAIGDNNLSDYIASTPVPQSSIAVNLISQGITDSPALIVIDDLHKVGDESLISLLRGLTLRISNLKEVGLVMFSRSFRMVVPESDSSGQIVTLVIPLEGLDEDSSKQILTAMPNLENQQFMHIFTLSRGHPLILELINRGNVGEKFHSTLEAFVDQEIFSRLSGSEKRLLGAIAVFREPIILEAINSIESETDMLDELVEKGLARQSDTESYDVHDLVREFLVRSMEESLRHELHSNAVEWYRNKYESAADRIEYIHHLHFSENNEELSKVLISEGHDLVKAGHTELYSILKSLESEDFENDSWGLIRELRGNILSIQGHWDEAEIEYDAAMKSIGKNKMISELSRLLSARADIAVKRGAMDDALELHRKALEIQISIRDAIGAAKSYNNMGYIFRRRKDVRHALEVYGNVEDLLKSENNPELCDARIRLSSAFLEMGELDRSREHALLAFEETENNGQAFLHARSRAVLGRYYAKVSDNELALHHYSGALEELSKQDDPRSVVEVSLLLGQVLMDAGRNEEAANHYLGGLAVAEANDFRMMQGELLSRLGEVETDRSQRMNYLQSSLSVFRELGAVDRMKDVQNSVHRAIMGN</sequence>
<dbReference type="EMBL" id="KP211890">
    <property type="protein sequence ID" value="ANV80494.1"/>
    <property type="molecule type" value="Genomic_DNA"/>
</dbReference>
<protein>
    <submittedName>
        <fullName evidence="2">Archaeal ATPase family protein</fullName>
    </submittedName>
</protein>
<dbReference type="AlphaFoldDB" id="A0A1B1TE01"/>
<evidence type="ECO:0000313" key="2">
    <source>
        <dbReference type="EMBL" id="ANV80494.1"/>
    </source>
</evidence>
<dbReference type="Pfam" id="PF13191">
    <property type="entry name" value="AAA_16"/>
    <property type="match status" value="1"/>
</dbReference>